<evidence type="ECO:0000313" key="2">
    <source>
        <dbReference type="EMBL" id="SUZ13062.1"/>
    </source>
</evidence>
<organism evidence="2">
    <name type="scientific">Blumeria graminis f. sp. tritici 96224</name>
    <dbReference type="NCBI Taxonomy" id="1268274"/>
    <lineage>
        <taxon>Eukaryota</taxon>
        <taxon>Fungi</taxon>
        <taxon>Dikarya</taxon>
        <taxon>Ascomycota</taxon>
        <taxon>Pezizomycotina</taxon>
        <taxon>Leotiomycetes</taxon>
        <taxon>Erysiphales</taxon>
        <taxon>Erysiphaceae</taxon>
        <taxon>Blumeria</taxon>
    </lineage>
</organism>
<dbReference type="AlphaFoldDB" id="A0A061HEJ1"/>
<dbReference type="OrthoDB" id="5584477at2759"/>
<reference evidence="2" key="3">
    <citation type="submission" date="2018-07" db="EMBL/GenBank/DDBJ databases">
        <authorList>
            <person name="Quirk P.G."/>
            <person name="Krulwich T.A."/>
        </authorList>
    </citation>
    <scope>NUCLEOTIDE SEQUENCE</scope>
    <source>
        <strain evidence="2">96224</strain>
    </source>
</reference>
<dbReference type="HOGENOM" id="CLU_2512313_0_0_1"/>
<protein>
    <submittedName>
        <fullName evidence="2">BgtAc-30490</fullName>
    </submittedName>
</protein>
<reference evidence="3" key="1">
    <citation type="journal article" date="2013" name="Nat. Genet.">
        <title>The wheat powdery mildew genome shows the unique evolution of an obligate biotroph.</title>
        <authorList>
            <person name="Wicker T."/>
            <person name="Oberhaensli S."/>
            <person name="Parlange F."/>
            <person name="Buchmann J.P."/>
            <person name="Shatalina M."/>
            <person name="Roffler S."/>
            <person name="Ben-David R."/>
            <person name="Dolezel J."/>
            <person name="Simkova H."/>
            <person name="Schulze-Lefert P."/>
            <person name="Spanu P.D."/>
            <person name="Bruggmann R."/>
            <person name="Amselem J."/>
            <person name="Quesneville H."/>
            <person name="Ver Loren van Themaat E."/>
            <person name="Paape T."/>
            <person name="Shimizu K.K."/>
            <person name="Keller B."/>
        </authorList>
    </citation>
    <scope>NUCLEOTIDE SEQUENCE [LARGE SCALE GENOMIC DNA]</scope>
    <source>
        <strain evidence="3">96224</strain>
    </source>
</reference>
<evidence type="ECO:0000313" key="3">
    <source>
        <dbReference type="Proteomes" id="UP000053110"/>
    </source>
</evidence>
<name>A0A061HEJ1_BLUGR</name>
<evidence type="ECO:0000313" key="1">
    <source>
        <dbReference type="EMBL" id="EPQ62208.1"/>
    </source>
</evidence>
<dbReference type="EMBL" id="UIGY01000212">
    <property type="protein sequence ID" value="SUZ13062.1"/>
    <property type="molecule type" value="Genomic_DNA"/>
</dbReference>
<dbReference type="Proteomes" id="UP000053110">
    <property type="component" value="Unassembled WGS sequence"/>
</dbReference>
<accession>A0A061HEJ1</accession>
<dbReference type="EMBL" id="KE375185">
    <property type="protein sequence ID" value="EPQ62208.1"/>
    <property type="molecule type" value="Genomic_DNA"/>
</dbReference>
<proteinExistence type="predicted"/>
<feature type="non-terminal residue" evidence="2">
    <location>
        <position position="85"/>
    </location>
</feature>
<gene>
    <name evidence="1" type="ORF">BGT96224_Ac30490</name>
    <name evidence="2" type="ORF">BGT96224V2_LOCUS6226</name>
</gene>
<reference evidence="1" key="2">
    <citation type="submission" date="2013-01" db="EMBL/GenBank/DDBJ databases">
        <title>The wheat powdery mildew genome reveals unique evolution of an obligate biotroph.</title>
        <authorList>
            <person name="Oberhaensli S."/>
            <person name="Wicker T."/>
            <person name="Keller B."/>
        </authorList>
    </citation>
    <scope>NUCLEOTIDE SEQUENCE</scope>
    <source>
        <strain evidence="1">96224</strain>
    </source>
</reference>
<sequence length="85" mass="10184">MTADLDNDVSHSIGNFWEVFLEDKRWSKQTSHIWESYQKYENAEKKERLSKLQELENPEDICDQENLHKAKSEKLLEINMLESEL</sequence>